<evidence type="ECO:0000313" key="2">
    <source>
        <dbReference type="EMBL" id="SNV48778.1"/>
    </source>
</evidence>
<organism evidence="2 3">
    <name type="scientific">Sphingobacterium mizutaii</name>
    <dbReference type="NCBI Taxonomy" id="1010"/>
    <lineage>
        <taxon>Bacteria</taxon>
        <taxon>Pseudomonadati</taxon>
        <taxon>Bacteroidota</taxon>
        <taxon>Sphingobacteriia</taxon>
        <taxon>Sphingobacteriales</taxon>
        <taxon>Sphingobacteriaceae</taxon>
        <taxon>Sphingobacterium</taxon>
    </lineage>
</organism>
<sequence length="189" mass="20493">MKKLLFSSLLLFFSSLAFAQEDSEKVKMAIINDSTTIKIQDTLIVNIPSSFEFATIEEQKKTLGLGRLKQIGDIGGTLGHGIAMIGVGGTDLSAVQSGIKIMGASSTITSAGMASDAIDDLNVSKKSKSIIGKKLIVTELHKYPISAVDHAYFAIAKLFNSKKKYKVYLVPALYSKEVITMSELERLKK</sequence>
<keyword evidence="1" id="KW-0732">Signal</keyword>
<dbReference type="AlphaFoldDB" id="A0AAJ4XAQ6"/>
<dbReference type="KEGG" id="smiz:4412673_01613"/>
<dbReference type="EMBL" id="LT906468">
    <property type="protein sequence ID" value="SNV48778.1"/>
    <property type="molecule type" value="Genomic_DNA"/>
</dbReference>
<proteinExistence type="predicted"/>
<gene>
    <name evidence="2" type="ORF">SAMEA4412673_01613</name>
</gene>
<name>A0AAJ4XAQ6_9SPHI</name>
<protein>
    <submittedName>
        <fullName evidence="2">Uncharacterized protein</fullName>
    </submittedName>
</protein>
<dbReference type="Proteomes" id="UP000215355">
    <property type="component" value="Chromosome 1"/>
</dbReference>
<feature type="signal peptide" evidence="1">
    <location>
        <begin position="1"/>
        <end position="19"/>
    </location>
</feature>
<feature type="chain" id="PRO_5042556439" evidence="1">
    <location>
        <begin position="20"/>
        <end position="189"/>
    </location>
</feature>
<evidence type="ECO:0000313" key="3">
    <source>
        <dbReference type="Proteomes" id="UP000215355"/>
    </source>
</evidence>
<reference evidence="2 3" key="1">
    <citation type="submission" date="2017-06" db="EMBL/GenBank/DDBJ databases">
        <authorList>
            <consortium name="Pathogen Informatics"/>
        </authorList>
    </citation>
    <scope>NUCLEOTIDE SEQUENCE [LARGE SCALE GENOMIC DNA]</scope>
    <source>
        <strain evidence="2 3">NCTC12149</strain>
    </source>
</reference>
<evidence type="ECO:0000256" key="1">
    <source>
        <dbReference type="SAM" id="SignalP"/>
    </source>
</evidence>
<accession>A0AAJ4XAQ6</accession>
<dbReference type="RefSeq" id="WP_093095602.1">
    <property type="nucleotide sequence ID" value="NZ_FNGK01000001.1"/>
</dbReference>